<keyword evidence="4" id="KW-0645">Protease</keyword>
<dbReference type="InterPro" id="IPR012338">
    <property type="entry name" value="Beta-lactam/transpept-like"/>
</dbReference>
<protein>
    <submittedName>
        <fullName evidence="4">D-alanyl-D-alanine carboxypeptidase/D-alanyl-D-alanine-endopeptidase</fullName>
    </submittedName>
</protein>
<organism evidence="4 5">
    <name type="scientific">Nakamurella endophytica</name>
    <dbReference type="NCBI Taxonomy" id="1748367"/>
    <lineage>
        <taxon>Bacteria</taxon>
        <taxon>Bacillati</taxon>
        <taxon>Actinomycetota</taxon>
        <taxon>Actinomycetes</taxon>
        <taxon>Nakamurellales</taxon>
        <taxon>Nakamurellaceae</taxon>
        <taxon>Nakamurella</taxon>
    </lineage>
</organism>
<reference evidence="4" key="1">
    <citation type="journal article" date="2014" name="Int. J. Syst. Evol. Microbiol.">
        <title>Complete genome sequence of Corynebacterium casei LMG S-19264T (=DSM 44701T), isolated from a smear-ripened cheese.</title>
        <authorList>
            <consortium name="US DOE Joint Genome Institute (JGI-PGF)"/>
            <person name="Walter F."/>
            <person name="Albersmeier A."/>
            <person name="Kalinowski J."/>
            <person name="Ruckert C."/>
        </authorList>
    </citation>
    <scope>NUCLEOTIDE SEQUENCE</scope>
    <source>
        <strain evidence="4">CGMCC 4.7308</strain>
    </source>
</reference>
<dbReference type="PANTHER" id="PTHR30023:SF0">
    <property type="entry name" value="PENICILLIN-SENSITIVE CARBOXYPEPTIDASE A"/>
    <property type="match status" value="1"/>
</dbReference>
<evidence type="ECO:0000313" key="5">
    <source>
        <dbReference type="Proteomes" id="UP000655208"/>
    </source>
</evidence>
<dbReference type="AlphaFoldDB" id="A0A917SPG1"/>
<dbReference type="Proteomes" id="UP000655208">
    <property type="component" value="Unassembled WGS sequence"/>
</dbReference>
<comment type="similarity">
    <text evidence="1">Belongs to the peptidase S13 family.</text>
</comment>
<sequence length="542" mass="55203">MTSGAAAGASGTTAATTAATTPTSASASTGASSTGAASTAGTPTSGAGTTGSSIPGLDPAALAVMNKAPYTAGQWAISVRDLDSGRPFVSYNADKLFQPGSVVKTYSVGAAWQQFGPDHTVVTPVKRTGRIVGNTLQGDLVLVGAGDLTMGGRTKPDGTVDFTDLDHNDANAIPGATLTPEDPLTGLDQLAAQVRSAGIRHVSGDVVVDDRLWEPHALENGPVTPIVINNNLIDFTTTPGRVGAVATVAMRPKVAPWTVTSQVKTVPAGQPTGITVTAPREGTVVLTGTIAADSAPVVNTYAFKDPATFARTAFIEALQRKGVSVAAKAVADNPGGRLPAKAAVAALPAVAKLTSLSLDQEATYTLKISYNLGAETFICLLAVQAGSTKCEAGLARAAEIWRRAGLDPTGAVLIDGSGLPGNLITADNQVQLETIMAKRPDAARWKATLPVLGVDGSLALVQSKGPAKGKVFAKTGTLGAGDLFNDRLLLPAKALGGYIDTKAGRHLAFAVISTNSVYTDIQGVFAANDDVGKVVEIIQQSY</sequence>
<dbReference type="InterPro" id="IPR000667">
    <property type="entry name" value="Peptidase_S13"/>
</dbReference>
<dbReference type="EMBL" id="BMNA01000002">
    <property type="protein sequence ID" value="GGL92378.1"/>
    <property type="molecule type" value="Genomic_DNA"/>
</dbReference>
<keyword evidence="2" id="KW-0378">Hydrolase</keyword>
<evidence type="ECO:0000256" key="3">
    <source>
        <dbReference type="SAM" id="MobiDB-lite"/>
    </source>
</evidence>
<dbReference type="Pfam" id="PF02113">
    <property type="entry name" value="Peptidase_S13"/>
    <property type="match status" value="1"/>
</dbReference>
<comment type="caution">
    <text evidence="4">The sequence shown here is derived from an EMBL/GenBank/DDBJ whole genome shotgun (WGS) entry which is preliminary data.</text>
</comment>
<feature type="region of interest" description="Disordered" evidence="3">
    <location>
        <begin position="1"/>
        <end position="53"/>
    </location>
</feature>
<evidence type="ECO:0000256" key="2">
    <source>
        <dbReference type="ARBA" id="ARBA00022801"/>
    </source>
</evidence>
<keyword evidence="5" id="KW-1185">Reference proteome</keyword>
<dbReference type="Gene3D" id="3.50.80.20">
    <property type="entry name" value="D-Ala-D-Ala carboxypeptidase C, peptidase S13"/>
    <property type="match status" value="1"/>
</dbReference>
<dbReference type="NCBIfam" id="TIGR00666">
    <property type="entry name" value="PBP4"/>
    <property type="match status" value="1"/>
</dbReference>
<evidence type="ECO:0000313" key="4">
    <source>
        <dbReference type="EMBL" id="GGL92378.1"/>
    </source>
</evidence>
<reference evidence="4" key="2">
    <citation type="submission" date="2020-09" db="EMBL/GenBank/DDBJ databases">
        <authorList>
            <person name="Sun Q."/>
            <person name="Zhou Y."/>
        </authorList>
    </citation>
    <scope>NUCLEOTIDE SEQUENCE</scope>
    <source>
        <strain evidence="4">CGMCC 4.7308</strain>
    </source>
</reference>
<dbReference type="GO" id="GO:0000270">
    <property type="term" value="P:peptidoglycan metabolic process"/>
    <property type="evidence" value="ECO:0007669"/>
    <property type="project" value="TreeGrafter"/>
</dbReference>
<dbReference type="PANTHER" id="PTHR30023">
    <property type="entry name" value="D-ALANYL-D-ALANINE CARBOXYPEPTIDASE"/>
    <property type="match status" value="1"/>
</dbReference>
<dbReference type="GO" id="GO:0004185">
    <property type="term" value="F:serine-type carboxypeptidase activity"/>
    <property type="evidence" value="ECO:0007669"/>
    <property type="project" value="InterPro"/>
</dbReference>
<gene>
    <name evidence="4" type="primary">dacB</name>
    <name evidence="4" type="ORF">GCM10011594_10180</name>
</gene>
<dbReference type="Gene3D" id="3.40.710.10">
    <property type="entry name" value="DD-peptidase/beta-lactamase superfamily"/>
    <property type="match status" value="2"/>
</dbReference>
<dbReference type="GO" id="GO:0006508">
    <property type="term" value="P:proteolysis"/>
    <property type="evidence" value="ECO:0007669"/>
    <property type="project" value="InterPro"/>
</dbReference>
<dbReference type="SUPFAM" id="SSF56601">
    <property type="entry name" value="beta-lactamase/transpeptidase-like"/>
    <property type="match status" value="1"/>
</dbReference>
<accession>A0A917SPG1</accession>
<evidence type="ECO:0000256" key="1">
    <source>
        <dbReference type="ARBA" id="ARBA00006096"/>
    </source>
</evidence>
<keyword evidence="4" id="KW-0121">Carboxypeptidase</keyword>
<name>A0A917SPG1_9ACTN</name>
<proteinExistence type="inferred from homology"/>